<dbReference type="SMART" id="SM01390">
    <property type="entry name" value="Ribosomal_S4"/>
    <property type="match status" value="1"/>
</dbReference>
<dbReference type="GO" id="GO:0019843">
    <property type="term" value="F:rRNA binding"/>
    <property type="evidence" value="ECO:0007669"/>
    <property type="project" value="UniProtKB-UniRule"/>
</dbReference>
<dbReference type="PROSITE" id="PS50889">
    <property type="entry name" value="S4"/>
    <property type="match status" value="1"/>
</dbReference>
<dbReference type="CDD" id="cd00165">
    <property type="entry name" value="S4"/>
    <property type="match status" value="1"/>
</dbReference>
<dbReference type="NCBIfam" id="TIGR01017">
    <property type="entry name" value="rpsD_bact"/>
    <property type="match status" value="1"/>
</dbReference>
<keyword evidence="6 9" id="KW-0687">Ribonucleoprotein</keyword>
<keyword evidence="14" id="KW-1185">Reference proteome</keyword>
<evidence type="ECO:0000256" key="1">
    <source>
        <dbReference type="ARBA" id="ARBA00003866"/>
    </source>
</evidence>
<feature type="domain" description="RNA-binding S4" evidence="11">
    <location>
        <begin position="98"/>
        <end position="162"/>
    </location>
</feature>
<dbReference type="PANTHER" id="PTHR11831:SF4">
    <property type="entry name" value="SMALL RIBOSOMAL SUBUNIT PROTEIN US4M"/>
    <property type="match status" value="1"/>
</dbReference>
<evidence type="ECO:0000256" key="5">
    <source>
        <dbReference type="ARBA" id="ARBA00022980"/>
    </source>
</evidence>
<protein>
    <recommendedName>
        <fullName evidence="8 9">Small ribosomal subunit protein uS4</fullName>
    </recommendedName>
</protein>
<dbReference type="RefSeq" id="WP_146922739.1">
    <property type="nucleotide sequence ID" value="NZ_CP042430.1"/>
</dbReference>
<dbReference type="AlphaFoldDB" id="A0A5B8UBA3"/>
<evidence type="ECO:0000256" key="9">
    <source>
        <dbReference type="HAMAP-Rule" id="MF_01306"/>
    </source>
</evidence>
<accession>A0A5B8UBA3</accession>
<dbReference type="OrthoDB" id="9803672at2"/>
<comment type="subunit">
    <text evidence="7 9">Part of the 30S ribosomal subunit. Contacts protein S5. The interaction surface between S4 and S5 is involved in control of translational fidelity.</text>
</comment>
<name>A0A5B8UBA3_9ACTN</name>
<evidence type="ECO:0000256" key="7">
    <source>
        <dbReference type="ARBA" id="ARBA00025813"/>
    </source>
</evidence>
<dbReference type="EMBL" id="CP042430">
    <property type="protein sequence ID" value="QEC50274.1"/>
    <property type="molecule type" value="Genomic_DNA"/>
</dbReference>
<evidence type="ECO:0000256" key="8">
    <source>
        <dbReference type="ARBA" id="ARBA00035254"/>
    </source>
</evidence>
<dbReference type="HAMAP" id="MF_01306_B">
    <property type="entry name" value="Ribosomal_uS4_B"/>
    <property type="match status" value="1"/>
</dbReference>
<dbReference type="InterPro" id="IPR002942">
    <property type="entry name" value="S4_RNA-bd"/>
</dbReference>
<dbReference type="Proteomes" id="UP000321805">
    <property type="component" value="Chromosome"/>
</dbReference>
<evidence type="ECO:0000256" key="3">
    <source>
        <dbReference type="ARBA" id="ARBA00022730"/>
    </source>
</evidence>
<evidence type="ECO:0000256" key="4">
    <source>
        <dbReference type="ARBA" id="ARBA00022884"/>
    </source>
</evidence>
<dbReference type="Pfam" id="PF01479">
    <property type="entry name" value="S4"/>
    <property type="match status" value="1"/>
</dbReference>
<dbReference type="InterPro" id="IPR005709">
    <property type="entry name" value="Ribosomal_uS4_bac-type"/>
</dbReference>
<dbReference type="FunFam" id="3.10.290.10:FF:000001">
    <property type="entry name" value="30S ribosomal protein S4"/>
    <property type="match status" value="1"/>
</dbReference>
<reference evidence="13 14" key="1">
    <citation type="journal article" date="2018" name="J. Microbiol.">
        <title>Baekduia soli gen. nov., sp. nov., a novel bacterium isolated from the soil of Baekdu Mountain and proposal of a novel family name, Baekduiaceae fam. nov.</title>
        <authorList>
            <person name="An D.S."/>
            <person name="Siddiqi M.Z."/>
            <person name="Kim K.H."/>
            <person name="Yu H.S."/>
            <person name="Im W.T."/>
        </authorList>
    </citation>
    <scope>NUCLEOTIDE SEQUENCE [LARGE SCALE GENOMIC DNA]</scope>
    <source>
        <strain evidence="13 14">BR7-21</strain>
    </source>
</reference>
<dbReference type="InterPro" id="IPR022801">
    <property type="entry name" value="Ribosomal_uS4"/>
</dbReference>
<evidence type="ECO:0000259" key="11">
    <source>
        <dbReference type="SMART" id="SM00363"/>
    </source>
</evidence>
<dbReference type="InterPro" id="IPR036986">
    <property type="entry name" value="S4_RNA-bd_sf"/>
</dbReference>
<dbReference type="PANTHER" id="PTHR11831">
    <property type="entry name" value="30S 40S RIBOSOMAL PROTEIN"/>
    <property type="match status" value="1"/>
</dbReference>
<keyword evidence="3 9" id="KW-0699">rRNA-binding</keyword>
<dbReference type="GO" id="GO:0006412">
    <property type="term" value="P:translation"/>
    <property type="evidence" value="ECO:0007669"/>
    <property type="project" value="UniProtKB-UniRule"/>
</dbReference>
<dbReference type="Gene3D" id="1.10.1050.10">
    <property type="entry name" value="Ribosomal Protein S4 Delta 41, Chain A, domain 1"/>
    <property type="match status" value="1"/>
</dbReference>
<dbReference type="KEGG" id="bsol:FSW04_23615"/>
<comment type="similarity">
    <text evidence="2 9 10">Belongs to the universal ribosomal protein uS4 family.</text>
</comment>
<feature type="domain" description="Small ribosomal subunit protein uS4 N-terminal" evidence="12">
    <location>
        <begin position="3"/>
        <end position="97"/>
    </location>
</feature>
<evidence type="ECO:0000256" key="6">
    <source>
        <dbReference type="ARBA" id="ARBA00023274"/>
    </source>
</evidence>
<gene>
    <name evidence="9 13" type="primary">rpsD</name>
    <name evidence="13" type="ORF">FSW04_23615</name>
</gene>
<comment type="function">
    <text evidence="9">With S5 and S12 plays an important role in translational accuracy.</text>
</comment>
<organism evidence="13 14">
    <name type="scientific">Baekduia soli</name>
    <dbReference type="NCBI Taxonomy" id="496014"/>
    <lineage>
        <taxon>Bacteria</taxon>
        <taxon>Bacillati</taxon>
        <taxon>Actinomycetota</taxon>
        <taxon>Thermoleophilia</taxon>
        <taxon>Solirubrobacterales</taxon>
        <taxon>Baekduiaceae</taxon>
        <taxon>Baekduia</taxon>
    </lineage>
</organism>
<dbReference type="GO" id="GO:0003735">
    <property type="term" value="F:structural constituent of ribosome"/>
    <property type="evidence" value="ECO:0007669"/>
    <property type="project" value="InterPro"/>
</dbReference>
<dbReference type="SMART" id="SM00363">
    <property type="entry name" value="S4"/>
    <property type="match status" value="1"/>
</dbReference>
<dbReference type="FunFam" id="1.10.1050.10:FF:000001">
    <property type="entry name" value="30S ribosomal protein S4"/>
    <property type="match status" value="1"/>
</dbReference>
<sequence length="206" mass="23746">MARDTGPQCKQCRREGQKLFLKGERCLTDKCGVERRAYPPGDHGRGRQKQSEYRVQLREKQKARRYYGVLESQFRRYYDKASRQPGITGENLLMLLESRLDNVVVRLGFAASRRQARQMIRHGHWTINGRRVDIPSYQVREGDVLAVKVGTGAEAIIRDATELTAQVPAWLQADHDGLTAKVLRKPERREITTPVQEQLIVELYSK</sequence>
<dbReference type="PROSITE" id="PS00632">
    <property type="entry name" value="RIBOSOMAL_S4"/>
    <property type="match status" value="1"/>
</dbReference>
<dbReference type="InterPro" id="IPR018079">
    <property type="entry name" value="Ribosomal_uS4_CS"/>
</dbReference>
<evidence type="ECO:0000313" key="13">
    <source>
        <dbReference type="EMBL" id="QEC50274.1"/>
    </source>
</evidence>
<evidence type="ECO:0000256" key="10">
    <source>
        <dbReference type="RuleBase" id="RU003699"/>
    </source>
</evidence>
<dbReference type="SUPFAM" id="SSF55174">
    <property type="entry name" value="Alpha-L RNA-binding motif"/>
    <property type="match status" value="1"/>
</dbReference>
<keyword evidence="4 9" id="KW-0694">RNA-binding</keyword>
<dbReference type="GO" id="GO:0042274">
    <property type="term" value="P:ribosomal small subunit biogenesis"/>
    <property type="evidence" value="ECO:0007669"/>
    <property type="project" value="TreeGrafter"/>
</dbReference>
<keyword evidence="5 9" id="KW-0689">Ribosomal protein</keyword>
<dbReference type="Gene3D" id="3.10.290.10">
    <property type="entry name" value="RNA-binding S4 domain"/>
    <property type="match status" value="1"/>
</dbReference>
<dbReference type="InterPro" id="IPR001912">
    <property type="entry name" value="Ribosomal_uS4_N"/>
</dbReference>
<dbReference type="Pfam" id="PF00163">
    <property type="entry name" value="Ribosomal_S4"/>
    <property type="match status" value="1"/>
</dbReference>
<evidence type="ECO:0000259" key="12">
    <source>
        <dbReference type="SMART" id="SM01390"/>
    </source>
</evidence>
<dbReference type="NCBIfam" id="NF003717">
    <property type="entry name" value="PRK05327.1"/>
    <property type="match status" value="1"/>
</dbReference>
<evidence type="ECO:0000313" key="14">
    <source>
        <dbReference type="Proteomes" id="UP000321805"/>
    </source>
</evidence>
<evidence type="ECO:0000256" key="2">
    <source>
        <dbReference type="ARBA" id="ARBA00007465"/>
    </source>
</evidence>
<dbReference type="GO" id="GO:0015935">
    <property type="term" value="C:small ribosomal subunit"/>
    <property type="evidence" value="ECO:0007669"/>
    <property type="project" value="InterPro"/>
</dbReference>
<comment type="function">
    <text evidence="1 9">One of the primary rRNA binding proteins, it binds directly to 16S rRNA where it nucleates assembly of the body of the 30S subunit.</text>
</comment>
<proteinExistence type="inferred from homology"/>